<keyword evidence="3" id="KW-1029">Fimbrium biogenesis</keyword>
<evidence type="ECO:0000256" key="3">
    <source>
        <dbReference type="ARBA" id="ARBA00022558"/>
    </source>
</evidence>
<feature type="region of interest" description="Disordered" evidence="7">
    <location>
        <begin position="983"/>
        <end position="1026"/>
    </location>
</feature>
<comment type="subcellular location">
    <subcellularLocation>
        <location evidence="1">Fimbrium</location>
    </subcellularLocation>
</comment>
<dbReference type="GeneID" id="99505999"/>
<evidence type="ECO:0000256" key="1">
    <source>
        <dbReference type="ARBA" id="ARBA00004561"/>
    </source>
</evidence>
<dbReference type="GO" id="GO:0046872">
    <property type="term" value="F:metal ion binding"/>
    <property type="evidence" value="ECO:0007669"/>
    <property type="project" value="UniProtKB-KW"/>
</dbReference>
<gene>
    <name evidence="10" type="ORF">D0907_11030</name>
</gene>
<protein>
    <submittedName>
        <fullName evidence="10">Pilin biogenesis protein</fullName>
    </submittedName>
</protein>
<accession>A0AAD0S182</accession>
<dbReference type="EMBL" id="CP032090">
    <property type="protein sequence ID" value="AXV65758.1"/>
    <property type="molecule type" value="Genomic_DNA"/>
</dbReference>
<proteinExistence type="inferred from homology"/>
<keyword evidence="8" id="KW-0732">Signal</keyword>
<sequence>MKMKTLVRSILTGFVTCMVTAVYAEDIELYVNYNVKTNEKPRVLLIFDTSGSMAFSTATGKSCGYSSYTGYVVCPDSRLGVAKSAITSLVDNNDDIDFGLMRFNSTNGGYVLAGIGSSSSSLKTAISVLPADGGTPLTETLWEAYLYITGQSLYYGEKVNEAWRDTSVETKVRRGSKRKPKYSYTYISPFDTTEEAKRCDNSVNVIYMTDGDPSSGSDNEQDGEISDLYKSYFGSNLSGSDKIAGVYLHKLAQIIHGTEDVKVDLFPSTSDIHETGRVYTIGFGSGMSKDGKRLLSETADLGGGQYLHADTAEQLSKALKNTITRIREVNDTFTSPSIANNNVDQTRSREGIYYAMFYPETGARWRGNLKKLKVSGDEIVDLDGKPALNADGLIAKGAKTFWLPDNTAPDGNIVQEGGANLMLSNLSSRTIYTDAGSAGLVDFTKSTVSTALGGDLAAALKFNLTTATSVNSLTLGLLSTELDKTIKWSRGIDVDDEDGDGSTSDQRQDIFGDPLHSKPVTIDYGNDDVRILIGTNAGYLHFFQDKNDVLKESWAFIPSSLYKIIKPLRENQEKSKVYGVDGPISVFFDDKNGDGVVNGTDRVWAFFGLRRGGNNYYGLDITNPDSPRLMWGGPIIGGTGDFKELAQSWSKPTVTYINLKGYENRPLLVFGAGYDTNKDNVLRSEDTKGRGIYIVDAQSGKKVWALTSSENGFAGKHSIASDISVLDSDYDGYTDRLYASDTGGDVWRIDMPSNSPTSTESPWTHFKLASLGSALASQDRRFFYKPMVARTMFSKVSETDVNGKSVKTRIDTPFDAVLLGSGNRSKPTGTTTSDQLFMIRDINTVTRSFQSDEIPAAITQANLMNMDADPFGNALDSVDKFTDLEVELGQYHGWYYNLLAAGEKSLAASTVIGGVAYFTSYAPASSTETANQCSLTGGSGSLYAFHLHYGTKVYDSLKFTTSNDVPDTPQLYFGVGDSCVDSNNNGFCDETPDPENPDPENPDPEDPNPEDPNPEDPDPDNPDVIKDTDEKVKEMSQFLTIGPGLKGEQNPFKVKEIQGPGLTVKDGKIQLVNDATPIGFGFKTQQTYIYKREVNDKSN</sequence>
<keyword evidence="5" id="KW-0106">Calcium</keyword>
<dbReference type="AlphaFoldDB" id="A0AAD0S182"/>
<feature type="compositionally biased region" description="Acidic residues" evidence="7">
    <location>
        <begin position="990"/>
        <end position="1021"/>
    </location>
</feature>
<evidence type="ECO:0000313" key="11">
    <source>
        <dbReference type="Proteomes" id="UP000264605"/>
    </source>
</evidence>
<dbReference type="SUPFAM" id="SSF50998">
    <property type="entry name" value="Quinoprotein alcohol dehydrogenase-like"/>
    <property type="match status" value="1"/>
</dbReference>
<name>A0AAD0S182_9GAMM</name>
<dbReference type="InterPro" id="IPR008707">
    <property type="entry name" value="B-propeller_PilY1"/>
</dbReference>
<keyword evidence="4" id="KW-0479">Metal-binding</keyword>
<dbReference type="KEGG" id="pdj:D0907_11030"/>
<dbReference type="InterPro" id="IPR011047">
    <property type="entry name" value="Quinoprotein_ADH-like_sf"/>
</dbReference>
<evidence type="ECO:0000256" key="4">
    <source>
        <dbReference type="ARBA" id="ARBA00022723"/>
    </source>
</evidence>
<evidence type="ECO:0000256" key="8">
    <source>
        <dbReference type="SAM" id="SignalP"/>
    </source>
</evidence>
<feature type="signal peptide" evidence="8">
    <location>
        <begin position="1"/>
        <end position="24"/>
    </location>
</feature>
<feature type="chain" id="PRO_5042176221" evidence="8">
    <location>
        <begin position="25"/>
        <end position="1099"/>
    </location>
</feature>
<evidence type="ECO:0000259" key="9">
    <source>
        <dbReference type="Pfam" id="PF05567"/>
    </source>
</evidence>
<evidence type="ECO:0000256" key="6">
    <source>
        <dbReference type="ARBA" id="ARBA00023263"/>
    </source>
</evidence>
<organism evidence="10 11">
    <name type="scientific">Pseudoalteromonas lipolytica</name>
    <dbReference type="NCBI Taxonomy" id="570156"/>
    <lineage>
        <taxon>Bacteria</taxon>
        <taxon>Pseudomonadati</taxon>
        <taxon>Pseudomonadota</taxon>
        <taxon>Gammaproteobacteria</taxon>
        <taxon>Alteromonadales</taxon>
        <taxon>Pseudoalteromonadaceae</taxon>
        <taxon>Pseudoalteromonas</taxon>
    </lineage>
</organism>
<comment type="similarity">
    <text evidence="2">Belongs to the PilY1 family.</text>
</comment>
<dbReference type="Proteomes" id="UP000264605">
    <property type="component" value="Chromosome"/>
</dbReference>
<reference evidence="10 11" key="1">
    <citation type="submission" date="2018-08" db="EMBL/GenBank/DDBJ databases">
        <title>Draft genome sequence of Pseudoalteromonas donghaensis HJ51.</title>
        <authorList>
            <person name="Oh J."/>
            <person name="Roh D."/>
        </authorList>
    </citation>
    <scope>NUCLEOTIDE SEQUENCE [LARGE SCALE GENOMIC DNA]</scope>
    <source>
        <strain evidence="10 11">HJ51</strain>
    </source>
</reference>
<dbReference type="GO" id="GO:0009289">
    <property type="term" value="C:pilus"/>
    <property type="evidence" value="ECO:0007669"/>
    <property type="project" value="UniProtKB-SubCell"/>
</dbReference>
<feature type="region of interest" description="Disordered" evidence="7">
    <location>
        <begin position="493"/>
        <end position="514"/>
    </location>
</feature>
<dbReference type="Gene3D" id="3.40.50.410">
    <property type="entry name" value="von Willebrand factor, type A domain"/>
    <property type="match status" value="1"/>
</dbReference>
<evidence type="ECO:0000256" key="2">
    <source>
        <dbReference type="ARBA" id="ARBA00008387"/>
    </source>
</evidence>
<dbReference type="Pfam" id="PF05567">
    <property type="entry name" value="T4P_PilY1"/>
    <property type="match status" value="1"/>
</dbReference>
<evidence type="ECO:0000313" key="10">
    <source>
        <dbReference type="EMBL" id="AXV65758.1"/>
    </source>
</evidence>
<keyword evidence="6" id="KW-0281">Fimbrium</keyword>
<dbReference type="SUPFAM" id="SSF53300">
    <property type="entry name" value="vWA-like"/>
    <property type="match status" value="1"/>
</dbReference>
<feature type="domain" description="PilY1 beta-propeller" evidence="9">
    <location>
        <begin position="529"/>
        <end position="784"/>
    </location>
</feature>
<evidence type="ECO:0000256" key="5">
    <source>
        <dbReference type="ARBA" id="ARBA00022837"/>
    </source>
</evidence>
<dbReference type="InterPro" id="IPR036465">
    <property type="entry name" value="vWFA_dom_sf"/>
</dbReference>
<evidence type="ECO:0000256" key="7">
    <source>
        <dbReference type="SAM" id="MobiDB-lite"/>
    </source>
</evidence>
<dbReference type="RefSeq" id="WP_118844457.1">
    <property type="nucleotide sequence ID" value="NZ_CP032090.1"/>
</dbReference>